<evidence type="ECO:0008006" key="4">
    <source>
        <dbReference type="Google" id="ProtNLM"/>
    </source>
</evidence>
<dbReference type="eggNOG" id="COG3619">
    <property type="taxonomic scope" value="Bacteria"/>
</dbReference>
<keyword evidence="3" id="KW-1185">Reference proteome</keyword>
<dbReference type="STRING" id="1231392.OCGS_2185"/>
<keyword evidence="1" id="KW-1133">Transmembrane helix</keyword>
<evidence type="ECO:0000313" key="3">
    <source>
        <dbReference type="Proteomes" id="UP000006765"/>
    </source>
</evidence>
<gene>
    <name evidence="2" type="ORF">OCGS_2185</name>
</gene>
<dbReference type="EMBL" id="AMGO01000047">
    <property type="protein sequence ID" value="EKE43851.1"/>
    <property type="molecule type" value="Genomic_DNA"/>
</dbReference>
<feature type="transmembrane region" description="Helical" evidence="1">
    <location>
        <begin position="53"/>
        <end position="77"/>
    </location>
</feature>
<keyword evidence="1" id="KW-0812">Transmembrane</keyword>
<dbReference type="InterPro" id="IPR010699">
    <property type="entry name" value="DUF1275"/>
</dbReference>
<reference evidence="2 3" key="1">
    <citation type="journal article" date="2012" name="J. Bacteriol.">
        <title>Draft Genome Sequence of Oceaniovalibus guishaninsula JLT2003T.</title>
        <authorList>
            <person name="Tang K."/>
            <person name="Liu K."/>
            <person name="Jiao N."/>
        </authorList>
    </citation>
    <scope>NUCLEOTIDE SEQUENCE [LARGE SCALE GENOMIC DNA]</scope>
    <source>
        <strain evidence="2 3">JLT2003</strain>
    </source>
</reference>
<dbReference type="Proteomes" id="UP000006765">
    <property type="component" value="Unassembled WGS sequence"/>
</dbReference>
<sequence>MTVQLRQQALALTLIAVAGFVDAVSYLQFARIFVSFMSGNSTTFGIKIAQGDLAHLAAPAGAFAGFVAGTFVGTVIGQKAGYRHAPATLAVVAAALLAAMVLPAPSTGFAPAITALAIAMGAQNATLGKVGDSSVSLTYVTGMVARIGKGLAQLATGQPQPVRWGFFMLMWIGLIAGATLGAALQGAWGLTALILPVIVLAMLALVTAATDWRVAA</sequence>
<evidence type="ECO:0000256" key="1">
    <source>
        <dbReference type="SAM" id="Phobius"/>
    </source>
</evidence>
<protein>
    <recommendedName>
        <fullName evidence="4">DUF1275 domain-containing protein</fullName>
    </recommendedName>
</protein>
<proteinExistence type="predicted"/>
<feature type="transmembrane region" description="Helical" evidence="1">
    <location>
        <begin position="89"/>
        <end position="122"/>
    </location>
</feature>
<dbReference type="PANTHER" id="PTHR37314">
    <property type="entry name" value="SLR0142 PROTEIN"/>
    <property type="match status" value="1"/>
</dbReference>
<name>K2GM91_9RHOB</name>
<dbReference type="AlphaFoldDB" id="K2GM91"/>
<evidence type="ECO:0000313" key="2">
    <source>
        <dbReference type="EMBL" id="EKE43851.1"/>
    </source>
</evidence>
<feature type="transmembrane region" description="Helical" evidence="1">
    <location>
        <begin position="164"/>
        <end position="184"/>
    </location>
</feature>
<comment type="caution">
    <text evidence="2">The sequence shown here is derived from an EMBL/GenBank/DDBJ whole genome shotgun (WGS) entry which is preliminary data.</text>
</comment>
<dbReference type="PANTHER" id="PTHR37314:SF4">
    <property type="entry name" value="UPF0700 TRANSMEMBRANE PROTEIN YOAK"/>
    <property type="match status" value="1"/>
</dbReference>
<keyword evidence="1" id="KW-0472">Membrane</keyword>
<dbReference type="Pfam" id="PF06912">
    <property type="entry name" value="DUF1275"/>
    <property type="match status" value="1"/>
</dbReference>
<dbReference type="RefSeq" id="WP_007427337.1">
    <property type="nucleotide sequence ID" value="NZ_AMGO01000047.1"/>
</dbReference>
<accession>K2GM91</accession>
<dbReference type="OrthoDB" id="885342at2"/>
<organism evidence="2 3">
    <name type="scientific">Oceaniovalibus guishaninsula JLT2003</name>
    <dbReference type="NCBI Taxonomy" id="1231392"/>
    <lineage>
        <taxon>Bacteria</taxon>
        <taxon>Pseudomonadati</taxon>
        <taxon>Pseudomonadota</taxon>
        <taxon>Alphaproteobacteria</taxon>
        <taxon>Rhodobacterales</taxon>
        <taxon>Roseobacteraceae</taxon>
        <taxon>Oceaniovalibus</taxon>
    </lineage>
</organism>
<feature type="transmembrane region" description="Helical" evidence="1">
    <location>
        <begin position="190"/>
        <end position="210"/>
    </location>
</feature>